<comment type="caution">
    <text evidence="9">The sequence shown here is derived from an EMBL/GenBank/DDBJ whole genome shotgun (WGS) entry which is preliminary data.</text>
</comment>
<accession>A0A6B1FSL3</accession>
<feature type="transmembrane region" description="Helical" evidence="7">
    <location>
        <begin position="117"/>
        <end position="144"/>
    </location>
</feature>
<comment type="subcellular location">
    <subcellularLocation>
        <location evidence="1 7">Cell membrane</location>
        <topology evidence="1 7">Multi-pass membrane protein</topology>
    </subcellularLocation>
</comment>
<sequence length="289" mass="32630">MGVLRGGLRPFSSALASNTVRYALLILGGVICFIPLGWMLSTSLKMPGTEFIFPPNLIPRPVVWSNYIDAVTRPGHPFFLYTRNSVVITLTATLGTVLTSSFVAFGFARIRFRGRDFWFIVLLSTLMLPDVVRLIPSFILFRILGWIDTLLPLIVPFWFGVNAFYVFLIRQYFRTIPLELDEAALMDGATYVRIYWQVVLPISGPVLGAVTIFSVLSHWNDFLGSLIYTNSVDLRTLALGLRFFMSRTGTDWNQLMAASILMLAPILALFFSMQRYFIRGIHMTGFGGR</sequence>
<feature type="domain" description="ABC transmembrane type-1" evidence="8">
    <location>
        <begin position="82"/>
        <end position="273"/>
    </location>
</feature>
<comment type="similarity">
    <text evidence="7">Belongs to the binding-protein-dependent transport system permease family.</text>
</comment>
<dbReference type="PANTHER" id="PTHR43744">
    <property type="entry name" value="ABC TRANSPORTER PERMEASE PROTEIN MG189-RELATED-RELATED"/>
    <property type="match status" value="1"/>
</dbReference>
<proteinExistence type="inferred from homology"/>
<gene>
    <name evidence="9" type="ORF">F4148_02210</name>
</gene>
<dbReference type="InterPro" id="IPR000515">
    <property type="entry name" value="MetI-like"/>
</dbReference>
<evidence type="ECO:0000259" key="8">
    <source>
        <dbReference type="PROSITE" id="PS50928"/>
    </source>
</evidence>
<name>A0A6B1FSL3_9CHLR</name>
<evidence type="ECO:0000256" key="7">
    <source>
        <dbReference type="RuleBase" id="RU363032"/>
    </source>
</evidence>
<evidence type="ECO:0000256" key="1">
    <source>
        <dbReference type="ARBA" id="ARBA00004651"/>
    </source>
</evidence>
<evidence type="ECO:0000256" key="5">
    <source>
        <dbReference type="ARBA" id="ARBA00022989"/>
    </source>
</evidence>
<dbReference type="InterPro" id="IPR035906">
    <property type="entry name" value="MetI-like_sf"/>
</dbReference>
<evidence type="ECO:0000256" key="4">
    <source>
        <dbReference type="ARBA" id="ARBA00022692"/>
    </source>
</evidence>
<organism evidence="9">
    <name type="scientific">Caldilineaceae bacterium SB0675_bin_29</name>
    <dbReference type="NCBI Taxonomy" id="2605266"/>
    <lineage>
        <taxon>Bacteria</taxon>
        <taxon>Bacillati</taxon>
        <taxon>Chloroflexota</taxon>
        <taxon>Caldilineae</taxon>
        <taxon>Caldilineales</taxon>
        <taxon>Caldilineaceae</taxon>
    </lineage>
</organism>
<keyword evidence="6 7" id="KW-0472">Membrane</keyword>
<dbReference type="EMBL" id="VYDA01000085">
    <property type="protein sequence ID" value="MYH60612.1"/>
    <property type="molecule type" value="Genomic_DNA"/>
</dbReference>
<feature type="transmembrane region" description="Helical" evidence="7">
    <location>
        <begin position="86"/>
        <end position="105"/>
    </location>
</feature>
<evidence type="ECO:0000313" key="9">
    <source>
        <dbReference type="EMBL" id="MYH60612.1"/>
    </source>
</evidence>
<keyword evidence="3" id="KW-1003">Cell membrane</keyword>
<keyword evidence="4 7" id="KW-0812">Transmembrane</keyword>
<dbReference type="SUPFAM" id="SSF161098">
    <property type="entry name" value="MetI-like"/>
    <property type="match status" value="1"/>
</dbReference>
<keyword evidence="5 7" id="KW-1133">Transmembrane helix</keyword>
<feature type="transmembrane region" description="Helical" evidence="7">
    <location>
        <begin position="252"/>
        <end position="273"/>
    </location>
</feature>
<dbReference type="Gene3D" id="1.10.3720.10">
    <property type="entry name" value="MetI-like"/>
    <property type="match status" value="1"/>
</dbReference>
<keyword evidence="2 7" id="KW-0813">Transport</keyword>
<dbReference type="PROSITE" id="PS50928">
    <property type="entry name" value="ABC_TM1"/>
    <property type="match status" value="1"/>
</dbReference>
<dbReference type="GO" id="GO:0005886">
    <property type="term" value="C:plasma membrane"/>
    <property type="evidence" value="ECO:0007669"/>
    <property type="project" value="UniProtKB-SubCell"/>
</dbReference>
<feature type="transmembrane region" description="Helical" evidence="7">
    <location>
        <begin position="150"/>
        <end position="173"/>
    </location>
</feature>
<reference evidence="9" key="1">
    <citation type="submission" date="2019-09" db="EMBL/GenBank/DDBJ databases">
        <title>Characterisation of the sponge microbiome using genome-centric metagenomics.</title>
        <authorList>
            <person name="Engelberts J.P."/>
            <person name="Robbins S.J."/>
            <person name="De Goeij J.M."/>
            <person name="Aranda M."/>
            <person name="Bell S.C."/>
            <person name="Webster N.S."/>
        </authorList>
    </citation>
    <scope>NUCLEOTIDE SEQUENCE</scope>
    <source>
        <strain evidence="9">SB0675_bin_29</strain>
    </source>
</reference>
<dbReference type="Pfam" id="PF00528">
    <property type="entry name" value="BPD_transp_1"/>
    <property type="match status" value="1"/>
</dbReference>
<evidence type="ECO:0000256" key="6">
    <source>
        <dbReference type="ARBA" id="ARBA00023136"/>
    </source>
</evidence>
<evidence type="ECO:0000256" key="3">
    <source>
        <dbReference type="ARBA" id="ARBA00022475"/>
    </source>
</evidence>
<dbReference type="PANTHER" id="PTHR43744:SF12">
    <property type="entry name" value="ABC TRANSPORTER PERMEASE PROTEIN MG189-RELATED"/>
    <property type="match status" value="1"/>
</dbReference>
<dbReference type="CDD" id="cd06261">
    <property type="entry name" value="TM_PBP2"/>
    <property type="match status" value="1"/>
</dbReference>
<dbReference type="GO" id="GO:0055085">
    <property type="term" value="P:transmembrane transport"/>
    <property type="evidence" value="ECO:0007669"/>
    <property type="project" value="InterPro"/>
</dbReference>
<feature type="transmembrane region" description="Helical" evidence="7">
    <location>
        <begin position="194"/>
        <end position="216"/>
    </location>
</feature>
<evidence type="ECO:0000256" key="2">
    <source>
        <dbReference type="ARBA" id="ARBA00022448"/>
    </source>
</evidence>
<dbReference type="AlphaFoldDB" id="A0A6B1FSL3"/>
<protein>
    <submittedName>
        <fullName evidence="9">Carbohydrate ABC transporter permease</fullName>
    </submittedName>
</protein>
<feature type="transmembrane region" description="Helical" evidence="7">
    <location>
        <begin position="20"/>
        <end position="40"/>
    </location>
</feature>